<keyword evidence="3" id="KW-1185">Reference proteome</keyword>
<reference evidence="2 3" key="1">
    <citation type="journal article" date="2019" name="G3 (Bethesda)">
        <title>Sequencing of a Wild Apple (Malus baccata) Genome Unravels the Differences Between Cultivated and Wild Apple Species Regarding Disease Resistance and Cold Tolerance.</title>
        <authorList>
            <person name="Chen X."/>
        </authorList>
    </citation>
    <scope>NUCLEOTIDE SEQUENCE [LARGE SCALE GENOMIC DNA]</scope>
    <source>
        <strain evidence="3">cv. Shandingzi</strain>
        <tissue evidence="2">Leaves</tissue>
    </source>
</reference>
<name>A0A540MBN1_MALBA</name>
<keyword evidence="1" id="KW-1133">Transmembrane helix</keyword>
<dbReference type="AlphaFoldDB" id="A0A540MBN1"/>
<dbReference type="EMBL" id="VIEB01000299">
    <property type="protein sequence ID" value="TQD96098.1"/>
    <property type="molecule type" value="Genomic_DNA"/>
</dbReference>
<evidence type="ECO:0000313" key="3">
    <source>
        <dbReference type="Proteomes" id="UP000315295"/>
    </source>
</evidence>
<evidence type="ECO:0000313" key="2">
    <source>
        <dbReference type="EMBL" id="TQD96098.1"/>
    </source>
</evidence>
<proteinExistence type="predicted"/>
<keyword evidence="1" id="KW-0472">Membrane</keyword>
<protein>
    <submittedName>
        <fullName evidence="2">Uncharacterized protein</fullName>
    </submittedName>
</protein>
<gene>
    <name evidence="2" type="ORF">C1H46_018241</name>
</gene>
<sequence>MPSRLPQEAYYSFGCYAVVVVFGALSCLLYQIIKSVNCSNHDISTADIPPGSRGLPFIGETLKFMASINSGKGFYEFVRLRRLR</sequence>
<evidence type="ECO:0000256" key="1">
    <source>
        <dbReference type="SAM" id="Phobius"/>
    </source>
</evidence>
<feature type="transmembrane region" description="Helical" evidence="1">
    <location>
        <begin position="9"/>
        <end position="33"/>
    </location>
</feature>
<accession>A0A540MBN1</accession>
<keyword evidence="1" id="KW-0812">Transmembrane</keyword>
<organism evidence="2 3">
    <name type="scientific">Malus baccata</name>
    <name type="common">Siberian crab apple</name>
    <name type="synonym">Pyrus baccata</name>
    <dbReference type="NCBI Taxonomy" id="106549"/>
    <lineage>
        <taxon>Eukaryota</taxon>
        <taxon>Viridiplantae</taxon>
        <taxon>Streptophyta</taxon>
        <taxon>Embryophyta</taxon>
        <taxon>Tracheophyta</taxon>
        <taxon>Spermatophyta</taxon>
        <taxon>Magnoliopsida</taxon>
        <taxon>eudicotyledons</taxon>
        <taxon>Gunneridae</taxon>
        <taxon>Pentapetalae</taxon>
        <taxon>rosids</taxon>
        <taxon>fabids</taxon>
        <taxon>Rosales</taxon>
        <taxon>Rosaceae</taxon>
        <taxon>Amygdaloideae</taxon>
        <taxon>Maleae</taxon>
        <taxon>Malus</taxon>
    </lineage>
</organism>
<dbReference type="PROSITE" id="PS51257">
    <property type="entry name" value="PROKAR_LIPOPROTEIN"/>
    <property type="match status" value="1"/>
</dbReference>
<comment type="caution">
    <text evidence="2">The sequence shown here is derived from an EMBL/GenBank/DDBJ whole genome shotgun (WGS) entry which is preliminary data.</text>
</comment>
<dbReference type="STRING" id="106549.A0A540MBN1"/>
<dbReference type="Proteomes" id="UP000315295">
    <property type="component" value="Unassembled WGS sequence"/>
</dbReference>